<feature type="region of interest" description="Disordered" evidence="1">
    <location>
        <begin position="129"/>
        <end position="164"/>
    </location>
</feature>
<dbReference type="EMBL" id="CAXAMM010024669">
    <property type="protein sequence ID" value="CAK9055777.1"/>
    <property type="molecule type" value="Genomic_DNA"/>
</dbReference>
<organism evidence="2 4">
    <name type="scientific">Durusdinium trenchii</name>
    <dbReference type="NCBI Taxonomy" id="1381693"/>
    <lineage>
        <taxon>Eukaryota</taxon>
        <taxon>Sar</taxon>
        <taxon>Alveolata</taxon>
        <taxon>Dinophyceae</taxon>
        <taxon>Suessiales</taxon>
        <taxon>Symbiodiniaceae</taxon>
        <taxon>Durusdinium</taxon>
    </lineage>
</organism>
<name>A0ABP0MXN7_9DINO</name>
<evidence type="ECO:0000313" key="3">
    <source>
        <dbReference type="EMBL" id="CAK9055777.1"/>
    </source>
</evidence>
<reference evidence="2 4" key="1">
    <citation type="submission" date="2024-02" db="EMBL/GenBank/DDBJ databases">
        <authorList>
            <person name="Chen Y."/>
            <person name="Shah S."/>
            <person name="Dougan E. K."/>
            <person name="Thang M."/>
            <person name="Chan C."/>
        </authorList>
    </citation>
    <scope>NUCLEOTIDE SEQUENCE [LARGE SCALE GENOMIC DNA]</scope>
</reference>
<evidence type="ECO:0000313" key="2">
    <source>
        <dbReference type="EMBL" id="CAK9055597.1"/>
    </source>
</evidence>
<feature type="compositionally biased region" description="Gly residues" evidence="1">
    <location>
        <begin position="135"/>
        <end position="144"/>
    </location>
</feature>
<proteinExistence type="predicted"/>
<feature type="region of interest" description="Disordered" evidence="1">
    <location>
        <begin position="71"/>
        <end position="91"/>
    </location>
</feature>
<dbReference type="EMBL" id="CAXAMM010024558">
    <property type="protein sequence ID" value="CAK9055597.1"/>
    <property type="molecule type" value="Genomic_DNA"/>
</dbReference>
<feature type="compositionally biased region" description="Basic and acidic residues" evidence="1">
    <location>
        <begin position="71"/>
        <end position="82"/>
    </location>
</feature>
<feature type="compositionally biased region" description="Basic and acidic residues" evidence="1">
    <location>
        <begin position="146"/>
        <end position="164"/>
    </location>
</feature>
<evidence type="ECO:0000313" key="4">
    <source>
        <dbReference type="Proteomes" id="UP001642464"/>
    </source>
</evidence>
<comment type="caution">
    <text evidence="2">The sequence shown here is derived from an EMBL/GenBank/DDBJ whole genome shotgun (WGS) entry which is preliminary data.</text>
</comment>
<keyword evidence="4" id="KW-1185">Reference proteome</keyword>
<protein>
    <submittedName>
        <fullName evidence="2">Uncharacterized protein</fullName>
    </submittedName>
</protein>
<gene>
    <name evidence="2" type="ORF">SCF082_LOCUS30035</name>
    <name evidence="3" type="ORF">SCF082_LOCUS30121</name>
</gene>
<dbReference type="Proteomes" id="UP001642464">
    <property type="component" value="Unassembled WGS sequence"/>
</dbReference>
<sequence>MAVMKPLVGVGGEERSVERIDMSRIDGEELSPEELPQVAHKCGANAWRWRVREWRPNPRGLPLGNFNALEERSEVSGSRAEEPEVEEDPDMEDFAFFAGLTETTGEPEACELEVRGVFFLESLGTFGLCQRGEGETAGGGGASARGGEEAPRGRGEKRGEEAED</sequence>
<accession>A0ABP0MXN7</accession>
<evidence type="ECO:0000256" key="1">
    <source>
        <dbReference type="SAM" id="MobiDB-lite"/>
    </source>
</evidence>